<feature type="signal peptide" evidence="1">
    <location>
        <begin position="1"/>
        <end position="22"/>
    </location>
</feature>
<name>A0A3M7LAU5_9FLAO</name>
<dbReference type="Pfam" id="PF12099">
    <property type="entry name" value="DUF3575"/>
    <property type="match status" value="1"/>
</dbReference>
<proteinExistence type="predicted"/>
<dbReference type="InterPro" id="IPR021958">
    <property type="entry name" value="DUF3575"/>
</dbReference>
<evidence type="ECO:0000313" key="2">
    <source>
        <dbReference type="EMBL" id="RMZ59319.1"/>
    </source>
</evidence>
<keyword evidence="3" id="KW-1185">Reference proteome</keyword>
<sequence>MKLLLKKLYILSSMGVISLLSAQIDIKVDPLLVPIGVLNAAIEKPISEKITLQGEVFISPWKSFAGKKLEVYMGTLEGRYYFTEAMKKWYVGGYFSMATFDIQKWNYWNKTTVQDEFGNAEILPDGTVRMTERYQKGFAFIAGIDTGYRFEINEKLGLELFLGIGTVQSFYKGYYKDTGERNDGAKKWNKSGEFLPTRGGLMLTYHLN</sequence>
<dbReference type="AlphaFoldDB" id="A0A3M7LAU5"/>
<accession>A0A3M7LAU5</accession>
<feature type="chain" id="PRO_5017981361" evidence="1">
    <location>
        <begin position="23"/>
        <end position="208"/>
    </location>
</feature>
<dbReference type="RefSeq" id="WP_122546440.1">
    <property type="nucleotide sequence ID" value="NZ_QWIV01000013.1"/>
</dbReference>
<gene>
    <name evidence="2" type="ORF">D1632_06655</name>
</gene>
<organism evidence="2 3">
    <name type="scientific">Chryseobacterium nematophagum</name>
    <dbReference type="NCBI Taxonomy" id="2305228"/>
    <lineage>
        <taxon>Bacteria</taxon>
        <taxon>Pseudomonadati</taxon>
        <taxon>Bacteroidota</taxon>
        <taxon>Flavobacteriia</taxon>
        <taxon>Flavobacteriales</taxon>
        <taxon>Weeksellaceae</taxon>
        <taxon>Chryseobacterium group</taxon>
        <taxon>Chryseobacterium</taxon>
    </lineage>
</organism>
<evidence type="ECO:0000313" key="3">
    <source>
        <dbReference type="Proteomes" id="UP000267524"/>
    </source>
</evidence>
<keyword evidence="1" id="KW-0732">Signal</keyword>
<reference evidence="2 3" key="1">
    <citation type="submission" date="2018-08" db="EMBL/GenBank/DDBJ databases">
        <title>Chryseobacterium nematophagum: a novel matrix digesting pathogen of nematodes.</title>
        <authorList>
            <person name="Page A."/>
            <person name="Roberts M."/>
            <person name="Felix M.-A."/>
            <person name="Weir W."/>
        </authorList>
    </citation>
    <scope>NUCLEOTIDE SEQUENCE [LARGE SCALE GENOMIC DNA]</scope>
    <source>
        <strain evidence="2 3">JUb275</strain>
    </source>
</reference>
<dbReference type="EMBL" id="QWIV01000013">
    <property type="protein sequence ID" value="RMZ59319.1"/>
    <property type="molecule type" value="Genomic_DNA"/>
</dbReference>
<comment type="caution">
    <text evidence="2">The sequence shown here is derived from an EMBL/GenBank/DDBJ whole genome shotgun (WGS) entry which is preliminary data.</text>
</comment>
<evidence type="ECO:0000256" key="1">
    <source>
        <dbReference type="SAM" id="SignalP"/>
    </source>
</evidence>
<dbReference type="Proteomes" id="UP000267524">
    <property type="component" value="Unassembled WGS sequence"/>
</dbReference>
<protein>
    <submittedName>
        <fullName evidence="2">DUF3575 domain-containing protein</fullName>
    </submittedName>
</protein>